<evidence type="ECO:0000313" key="4">
    <source>
        <dbReference type="Proteomes" id="UP000004816"/>
    </source>
</evidence>
<dbReference type="CDD" id="cd04301">
    <property type="entry name" value="NAT_SF"/>
    <property type="match status" value="1"/>
</dbReference>
<dbReference type="SUPFAM" id="SSF55729">
    <property type="entry name" value="Acyl-CoA N-acyltransferases (Nat)"/>
    <property type="match status" value="1"/>
</dbReference>
<dbReference type="Gene3D" id="3.40.630.30">
    <property type="match status" value="1"/>
</dbReference>
<dbReference type="InterPro" id="IPR016181">
    <property type="entry name" value="Acyl_CoA_acyltransferase"/>
</dbReference>
<dbReference type="InterPro" id="IPR000182">
    <property type="entry name" value="GNAT_dom"/>
</dbReference>
<evidence type="ECO:0000256" key="1">
    <source>
        <dbReference type="SAM" id="MobiDB-lite"/>
    </source>
</evidence>
<dbReference type="OrthoDB" id="9799092at2"/>
<evidence type="ECO:0000313" key="3">
    <source>
        <dbReference type="EMBL" id="EFV13188.1"/>
    </source>
</evidence>
<keyword evidence="4" id="KW-1185">Reference proteome</keyword>
<dbReference type="HOGENOM" id="CLU_1947317_0_0_11"/>
<dbReference type="STRING" id="679197.HMPREF9336_01957"/>
<dbReference type="AlphaFoldDB" id="E5XR35"/>
<sequence length="140" mass="15289">MTAGYGVQVIQRLLPDQWQVLRKLRLAGLSEVLGEDHDEYLAEAAFDELAWRSVIATDPQFVASVHSVPVGVVSLLLDPEQEVEVEFLWVDPAHRGSGVAKGLMGAASDWVNRGGYRAGKTLTSNRRLGPGRAHRQTQSG</sequence>
<organism evidence="3 4">
    <name type="scientific">Segniliparus rugosus (strain ATCC BAA-974 / DSM 45345 / CCUG 50838 / CIP 108380 / JCM 13579 / CDC 945)</name>
    <dbReference type="NCBI Taxonomy" id="679197"/>
    <lineage>
        <taxon>Bacteria</taxon>
        <taxon>Bacillati</taxon>
        <taxon>Actinomycetota</taxon>
        <taxon>Actinomycetes</taxon>
        <taxon>Mycobacteriales</taxon>
        <taxon>Segniliparaceae</taxon>
        <taxon>Segniliparus</taxon>
    </lineage>
</organism>
<comment type="caution">
    <text evidence="3">The sequence shown here is derived from an EMBL/GenBank/DDBJ whole genome shotgun (WGS) entry which is preliminary data.</text>
</comment>
<proteinExistence type="predicted"/>
<accession>E5XR35</accession>
<name>E5XR35_SEGRC</name>
<evidence type="ECO:0000259" key="2">
    <source>
        <dbReference type="PROSITE" id="PS51186"/>
    </source>
</evidence>
<dbReference type="eggNOG" id="COG0456">
    <property type="taxonomic scope" value="Bacteria"/>
</dbReference>
<gene>
    <name evidence="3" type="ORF">HMPREF9336_01957</name>
</gene>
<dbReference type="Proteomes" id="UP000004816">
    <property type="component" value="Unassembled WGS sequence"/>
</dbReference>
<protein>
    <recommendedName>
        <fullName evidence="2">N-acetyltransferase domain-containing protein</fullName>
    </recommendedName>
</protein>
<reference evidence="3 4" key="1">
    <citation type="journal article" date="2011" name="Stand. Genomic Sci.">
        <title>High quality draft genome sequence of Segniliparus rugosus CDC 945(T)= (ATCC BAA-974(T)).</title>
        <authorList>
            <person name="Earl A.M."/>
            <person name="Desjardins C.A."/>
            <person name="Fitzgerald M.G."/>
            <person name="Arachchi H.M."/>
            <person name="Zeng Q."/>
            <person name="Mehta T."/>
            <person name="Griggs A."/>
            <person name="Birren B.W."/>
            <person name="Toney N.C."/>
            <person name="Carr J."/>
            <person name="Posey J."/>
            <person name="Butler W.R."/>
        </authorList>
    </citation>
    <scope>NUCLEOTIDE SEQUENCE [LARGE SCALE GENOMIC DNA]</scope>
    <source>
        <strain evidence="4">ATCC BAA-974 / DSM 45345 / CCUG 50838 / CIP 108380 / JCM 13579 / CDC 945</strain>
    </source>
</reference>
<feature type="region of interest" description="Disordered" evidence="1">
    <location>
        <begin position="121"/>
        <end position="140"/>
    </location>
</feature>
<dbReference type="RefSeq" id="WP_007469881.1">
    <property type="nucleotide sequence ID" value="NZ_KI391953.1"/>
</dbReference>
<dbReference type="Pfam" id="PF00583">
    <property type="entry name" value="Acetyltransf_1"/>
    <property type="match status" value="1"/>
</dbReference>
<dbReference type="PROSITE" id="PS51186">
    <property type="entry name" value="GNAT"/>
    <property type="match status" value="1"/>
</dbReference>
<feature type="domain" description="N-acetyltransferase" evidence="2">
    <location>
        <begin position="8"/>
        <end position="140"/>
    </location>
</feature>
<dbReference type="GO" id="GO:0016747">
    <property type="term" value="F:acyltransferase activity, transferring groups other than amino-acyl groups"/>
    <property type="evidence" value="ECO:0007669"/>
    <property type="project" value="InterPro"/>
</dbReference>
<dbReference type="EMBL" id="ACZI02000002">
    <property type="protein sequence ID" value="EFV13188.1"/>
    <property type="molecule type" value="Genomic_DNA"/>
</dbReference>